<dbReference type="EMBL" id="SGPM01000047">
    <property type="protein sequence ID" value="THH31454.1"/>
    <property type="molecule type" value="Genomic_DNA"/>
</dbReference>
<organism evidence="1 2">
    <name type="scientific">Antrodiella citrinella</name>
    <dbReference type="NCBI Taxonomy" id="2447956"/>
    <lineage>
        <taxon>Eukaryota</taxon>
        <taxon>Fungi</taxon>
        <taxon>Dikarya</taxon>
        <taxon>Basidiomycota</taxon>
        <taxon>Agaricomycotina</taxon>
        <taxon>Agaricomycetes</taxon>
        <taxon>Polyporales</taxon>
        <taxon>Steccherinaceae</taxon>
        <taxon>Antrodiella</taxon>
    </lineage>
</organism>
<reference evidence="1 2" key="1">
    <citation type="submission" date="2019-02" db="EMBL/GenBank/DDBJ databases">
        <title>Genome sequencing of the rare red list fungi Antrodiella citrinella (Flaviporus citrinellus).</title>
        <authorList>
            <person name="Buettner E."/>
            <person name="Kellner H."/>
        </authorList>
    </citation>
    <scope>NUCLEOTIDE SEQUENCE [LARGE SCALE GENOMIC DNA]</scope>
    <source>
        <strain evidence="1 2">DSM 108506</strain>
    </source>
</reference>
<dbReference type="OrthoDB" id="2737573at2759"/>
<evidence type="ECO:0000313" key="1">
    <source>
        <dbReference type="EMBL" id="THH31454.1"/>
    </source>
</evidence>
<accession>A0A4S4MY98</accession>
<protein>
    <submittedName>
        <fullName evidence="1">Uncharacterized protein</fullName>
    </submittedName>
</protein>
<keyword evidence="2" id="KW-1185">Reference proteome</keyword>
<evidence type="ECO:0000313" key="2">
    <source>
        <dbReference type="Proteomes" id="UP000308730"/>
    </source>
</evidence>
<dbReference type="Proteomes" id="UP000308730">
    <property type="component" value="Unassembled WGS sequence"/>
</dbReference>
<comment type="caution">
    <text evidence="1">The sequence shown here is derived from an EMBL/GenBank/DDBJ whole genome shotgun (WGS) entry which is preliminary data.</text>
</comment>
<dbReference type="AlphaFoldDB" id="A0A4S4MY98"/>
<gene>
    <name evidence="1" type="ORF">EUX98_g2757</name>
</gene>
<sequence>MIEFRVLCRHELLGPDPRIVGYSYDNIGDIHIKWWDKFLQEQWTDNRKWNFELKQDEEGKWTAKDLH</sequence>
<proteinExistence type="predicted"/>
<name>A0A4S4MY98_9APHY</name>